<gene>
    <name evidence="14" type="ORF">GCM10023226_11280</name>
</gene>
<dbReference type="InterPro" id="IPR001789">
    <property type="entry name" value="Sig_transdc_resp-reg_receiver"/>
</dbReference>
<dbReference type="CDD" id="cd16922">
    <property type="entry name" value="HATPase_EvgS-ArcB-TorS-like"/>
    <property type="match status" value="1"/>
</dbReference>
<dbReference type="EMBL" id="BAABIM010000001">
    <property type="protein sequence ID" value="GAA4675822.1"/>
    <property type="molecule type" value="Genomic_DNA"/>
</dbReference>
<keyword evidence="6" id="KW-0902">Two-component regulatory system</keyword>
<dbReference type="Pfam" id="PF01627">
    <property type="entry name" value="Hpt"/>
    <property type="match status" value="1"/>
</dbReference>
<feature type="domain" description="PAC" evidence="12">
    <location>
        <begin position="87"/>
        <end position="139"/>
    </location>
</feature>
<evidence type="ECO:0000313" key="15">
    <source>
        <dbReference type="Proteomes" id="UP001500621"/>
    </source>
</evidence>
<evidence type="ECO:0000256" key="3">
    <source>
        <dbReference type="ARBA" id="ARBA00012438"/>
    </source>
</evidence>
<dbReference type="PROSITE" id="PS50110">
    <property type="entry name" value="RESPONSE_REGULATORY"/>
    <property type="match status" value="2"/>
</dbReference>
<dbReference type="PRINTS" id="PR00344">
    <property type="entry name" value="BCTRLSENSOR"/>
</dbReference>
<dbReference type="RefSeq" id="WP_345263498.1">
    <property type="nucleotide sequence ID" value="NZ_BAABIM010000001.1"/>
</dbReference>
<accession>A0ABP8VZ37</accession>
<evidence type="ECO:0000313" key="14">
    <source>
        <dbReference type="EMBL" id="GAA4675822.1"/>
    </source>
</evidence>
<dbReference type="Pfam" id="PF00072">
    <property type="entry name" value="Response_reg"/>
    <property type="match status" value="1"/>
</dbReference>
<dbReference type="SUPFAM" id="SSF55785">
    <property type="entry name" value="PYP-like sensor domain (PAS domain)"/>
    <property type="match status" value="2"/>
</dbReference>
<dbReference type="InterPro" id="IPR004358">
    <property type="entry name" value="Sig_transdc_His_kin-like_C"/>
</dbReference>
<protein>
    <recommendedName>
        <fullName evidence="3">histidine kinase</fullName>
        <ecNumber evidence="3">2.7.13.3</ecNumber>
    </recommendedName>
</protein>
<dbReference type="EC" id="2.7.13.3" evidence="3"/>
<dbReference type="Gene3D" id="2.10.70.100">
    <property type="match status" value="1"/>
</dbReference>
<dbReference type="InterPro" id="IPR005467">
    <property type="entry name" value="His_kinase_dom"/>
</dbReference>
<dbReference type="InterPro" id="IPR001610">
    <property type="entry name" value="PAC"/>
</dbReference>
<feature type="modified residue" description="4-aspartylphosphate" evidence="8">
    <location>
        <position position="870"/>
    </location>
</feature>
<dbReference type="PROSITE" id="PS50112">
    <property type="entry name" value="PAS"/>
    <property type="match status" value="1"/>
</dbReference>
<feature type="domain" description="Response regulatory" evidence="10">
    <location>
        <begin position="819"/>
        <end position="938"/>
    </location>
</feature>
<dbReference type="Gene3D" id="1.20.120.160">
    <property type="entry name" value="HPT domain"/>
    <property type="match status" value="1"/>
</dbReference>
<dbReference type="CDD" id="cd00082">
    <property type="entry name" value="HisKA"/>
    <property type="match status" value="1"/>
</dbReference>
<name>A0ABP8VZ37_9ACTN</name>
<comment type="catalytic activity">
    <reaction evidence="1">
        <text>ATP + protein L-histidine = ADP + protein N-phospho-L-histidine.</text>
        <dbReference type="EC" id="2.7.13.3"/>
    </reaction>
</comment>
<reference evidence="15" key="1">
    <citation type="journal article" date="2019" name="Int. J. Syst. Evol. Microbiol.">
        <title>The Global Catalogue of Microorganisms (GCM) 10K type strain sequencing project: providing services to taxonomists for standard genome sequencing and annotation.</title>
        <authorList>
            <consortium name="The Broad Institute Genomics Platform"/>
            <consortium name="The Broad Institute Genome Sequencing Center for Infectious Disease"/>
            <person name="Wu L."/>
            <person name="Ma J."/>
        </authorList>
    </citation>
    <scope>NUCLEOTIDE SEQUENCE [LARGE SCALE GENOMIC DNA]</scope>
    <source>
        <strain evidence="15">JCM 18127</strain>
    </source>
</reference>
<dbReference type="PROSITE" id="PS50109">
    <property type="entry name" value="HIS_KIN"/>
    <property type="match status" value="1"/>
</dbReference>
<dbReference type="CDD" id="cd17546">
    <property type="entry name" value="REC_hyHK_CKI1_RcsC-like"/>
    <property type="match status" value="1"/>
</dbReference>
<evidence type="ECO:0000256" key="8">
    <source>
        <dbReference type="PROSITE-ProRule" id="PRU00169"/>
    </source>
</evidence>
<dbReference type="Pfam" id="PF00512">
    <property type="entry name" value="HisKA"/>
    <property type="match status" value="1"/>
</dbReference>
<dbReference type="SUPFAM" id="SSF47226">
    <property type="entry name" value="Histidine-containing phosphotransfer domain, HPT domain"/>
    <property type="match status" value="1"/>
</dbReference>
<dbReference type="SMART" id="SM00086">
    <property type="entry name" value="PAC"/>
    <property type="match status" value="2"/>
</dbReference>
<dbReference type="PROSITE" id="PS50113">
    <property type="entry name" value="PAC"/>
    <property type="match status" value="2"/>
</dbReference>
<dbReference type="Gene3D" id="3.40.50.2300">
    <property type="match status" value="1"/>
</dbReference>
<feature type="domain" description="HPt" evidence="13">
    <location>
        <begin position="973"/>
        <end position="1074"/>
    </location>
</feature>
<feature type="domain" description="PAS" evidence="11">
    <location>
        <begin position="19"/>
        <end position="66"/>
    </location>
</feature>
<dbReference type="InterPro" id="IPR013656">
    <property type="entry name" value="PAS_4"/>
</dbReference>
<dbReference type="NCBIfam" id="TIGR00229">
    <property type="entry name" value="sensory_box"/>
    <property type="match status" value="1"/>
</dbReference>
<feature type="domain" description="Response regulatory" evidence="10">
    <location>
        <begin position="672"/>
        <end position="794"/>
    </location>
</feature>
<evidence type="ECO:0000259" key="10">
    <source>
        <dbReference type="PROSITE" id="PS50110"/>
    </source>
</evidence>
<comment type="subcellular location">
    <subcellularLocation>
        <location evidence="2">Cell membrane</location>
    </subcellularLocation>
</comment>
<dbReference type="PANTHER" id="PTHR45339">
    <property type="entry name" value="HYBRID SIGNAL TRANSDUCTION HISTIDINE KINASE J"/>
    <property type="match status" value="1"/>
</dbReference>
<evidence type="ECO:0000259" key="13">
    <source>
        <dbReference type="PROSITE" id="PS50894"/>
    </source>
</evidence>
<dbReference type="InterPro" id="IPR036641">
    <property type="entry name" value="HPT_dom_sf"/>
</dbReference>
<dbReference type="SMART" id="SM00448">
    <property type="entry name" value="REC"/>
    <property type="match status" value="1"/>
</dbReference>
<evidence type="ECO:0000256" key="7">
    <source>
        <dbReference type="PROSITE-ProRule" id="PRU00110"/>
    </source>
</evidence>
<dbReference type="SMART" id="SM00073">
    <property type="entry name" value="HPT"/>
    <property type="match status" value="1"/>
</dbReference>
<dbReference type="InterPro" id="IPR035965">
    <property type="entry name" value="PAS-like_dom_sf"/>
</dbReference>
<dbReference type="SMART" id="SM00387">
    <property type="entry name" value="HATPase_c"/>
    <property type="match status" value="1"/>
</dbReference>
<evidence type="ECO:0000256" key="1">
    <source>
        <dbReference type="ARBA" id="ARBA00000085"/>
    </source>
</evidence>
<dbReference type="SUPFAM" id="SSF55874">
    <property type="entry name" value="ATPase domain of HSP90 chaperone/DNA topoisomerase II/histidine kinase"/>
    <property type="match status" value="1"/>
</dbReference>
<comment type="caution">
    <text evidence="8">Lacks conserved residue(s) required for the propagation of feature annotation.</text>
</comment>
<evidence type="ECO:0000256" key="4">
    <source>
        <dbReference type="ARBA" id="ARBA00022553"/>
    </source>
</evidence>
<dbReference type="InterPro" id="IPR000700">
    <property type="entry name" value="PAS-assoc_C"/>
</dbReference>
<dbReference type="Proteomes" id="UP001500621">
    <property type="component" value="Unassembled WGS sequence"/>
</dbReference>
<keyword evidence="4 8" id="KW-0597">Phosphoprotein</keyword>
<dbReference type="Pfam" id="PF02518">
    <property type="entry name" value="HATPase_c"/>
    <property type="match status" value="1"/>
</dbReference>
<evidence type="ECO:0000259" key="12">
    <source>
        <dbReference type="PROSITE" id="PS50113"/>
    </source>
</evidence>
<feature type="modified residue" description="Phosphohistidine" evidence="7">
    <location>
        <position position="1012"/>
    </location>
</feature>
<dbReference type="InterPro" id="IPR013655">
    <property type="entry name" value="PAS_fold_3"/>
</dbReference>
<sequence length="1076" mass="113883">MPPAPTPGDGPGDLAPAWLLRAVPDGLWMFDDEGRTTYANEQMAELLGIHPDQTLGYSVFDALDEQGAADFRTHLAARRTPGGLTATNLVCLLLRPDGSWVWTLVSHRPVIDDDGAVRGWLYRVKDHTQTRALLGDLEDRERKLVEAQEIARIGSWDADLLTGIATWSPETYRLCGVTPATFEPSARAFAALFRPEDTARLEDAWSRVTEGEPIELDVQLPRPDGRDAWLRVRGVVTADDDGVPVRVGGTVQDVTAATEHRQGLEFLSRLAVVTNRAHSLREVLGSFEDAVGEYSRWTGLLVTLHRSDGTTTHLEPAPLPPDVRARCEGLADRAAAESTVVHDAAGPAGPAGASVLVAGPVRVRDRVVCTVVSDTHTSAVPQPSDLGVFTQLLALLAGVAEREQAERALAGARDEALSASRAKSEFLATMSHEIRTPLNGVIGLGELLRRTALDDHQRRLAEGIDASGRTLLSLVNDVLDLSKVEAGRLELEVVDFDPRRVVEQSVALVADQARDRGLALRVLVEGDTPALVRGDPVRFGQVVTNLAANAVKFTLVGHVEVHVRAASGPRGEQPDGTGVHVEVRDTGVGIAEEARERLFQPFVQADSSTTREFGGTGLGLAISHRIVEALGGRIEVASTPGRGSSFAVTVPFAPAVDLVPLPGHARLVAGARALVVDEDADERAHLVRQLATWQVVARGVATGAECLATLDAAHARGEPLEVVLLSQARGDAGEAPTCRAVRSDPRHTAVRLALVCAPADRGEAAALVEEGVVDGQLARPVLPSALHELLAVLTGRALPRAAQVVADGAAAAAPPVRGRVLVVEDNPVNQLVAEGLVRRLGFAPVVAENGSVAVAAVADEPAGFAAVLMDCQMPVMDGYDATRAIRALQAGGTRTPIVAMTAATVAEERARCLAAGMDDFVPKPVDPDLLAATLTRWTGPPPATTATTACTAAASSPPAESRWERLLELREVDDALVLRMLERWHQTATSAPDRLRRAAEAGDPEELAAAAHWLKGSAGTLGLTEVAALADATERGAVQGAIEPSPTALVIPLSELEAALARSCRELEEFAAVHLT</sequence>
<evidence type="ECO:0000259" key="9">
    <source>
        <dbReference type="PROSITE" id="PS50109"/>
    </source>
</evidence>
<comment type="caution">
    <text evidence="14">The sequence shown here is derived from an EMBL/GenBank/DDBJ whole genome shotgun (WGS) entry which is preliminary data.</text>
</comment>
<dbReference type="SUPFAM" id="SSF52172">
    <property type="entry name" value="CheY-like"/>
    <property type="match status" value="2"/>
</dbReference>
<dbReference type="CDD" id="cd00130">
    <property type="entry name" value="PAS"/>
    <property type="match status" value="2"/>
</dbReference>
<evidence type="ECO:0000256" key="5">
    <source>
        <dbReference type="ARBA" id="ARBA00022777"/>
    </source>
</evidence>
<dbReference type="Pfam" id="PF08448">
    <property type="entry name" value="PAS_4"/>
    <property type="match status" value="1"/>
</dbReference>
<dbReference type="InterPro" id="IPR003594">
    <property type="entry name" value="HATPase_dom"/>
</dbReference>
<dbReference type="Gene3D" id="1.10.287.130">
    <property type="match status" value="1"/>
</dbReference>
<keyword evidence="5" id="KW-0418">Kinase</keyword>
<dbReference type="Gene3D" id="3.30.450.20">
    <property type="entry name" value="PAS domain"/>
    <property type="match status" value="2"/>
</dbReference>
<dbReference type="PANTHER" id="PTHR45339:SF5">
    <property type="entry name" value="HISTIDINE KINASE"/>
    <property type="match status" value="1"/>
</dbReference>
<proteinExistence type="predicted"/>
<dbReference type="SUPFAM" id="SSF47384">
    <property type="entry name" value="Homodimeric domain of signal transducing histidine kinase"/>
    <property type="match status" value="1"/>
</dbReference>
<dbReference type="InterPro" id="IPR036097">
    <property type="entry name" value="HisK_dim/P_sf"/>
</dbReference>
<evidence type="ECO:0000259" key="11">
    <source>
        <dbReference type="PROSITE" id="PS50112"/>
    </source>
</evidence>
<dbReference type="SMART" id="SM00091">
    <property type="entry name" value="PAS"/>
    <property type="match status" value="2"/>
</dbReference>
<dbReference type="InterPro" id="IPR008207">
    <property type="entry name" value="Sig_transdc_His_kin_Hpt_dom"/>
</dbReference>
<dbReference type="SMART" id="SM00388">
    <property type="entry name" value="HisKA"/>
    <property type="match status" value="1"/>
</dbReference>
<keyword evidence="5" id="KW-0808">Transferase</keyword>
<evidence type="ECO:0000256" key="6">
    <source>
        <dbReference type="ARBA" id="ARBA00023012"/>
    </source>
</evidence>
<dbReference type="InterPro" id="IPR011006">
    <property type="entry name" value="CheY-like_superfamily"/>
</dbReference>
<evidence type="ECO:0000256" key="2">
    <source>
        <dbReference type="ARBA" id="ARBA00004236"/>
    </source>
</evidence>
<dbReference type="InterPro" id="IPR036890">
    <property type="entry name" value="HATPase_C_sf"/>
</dbReference>
<dbReference type="Gene3D" id="3.30.565.10">
    <property type="entry name" value="Histidine kinase-like ATPase, C-terminal domain"/>
    <property type="match status" value="1"/>
</dbReference>
<organism evidence="14 15">
    <name type="scientific">Nocardioides nanhaiensis</name>
    <dbReference type="NCBI Taxonomy" id="1476871"/>
    <lineage>
        <taxon>Bacteria</taxon>
        <taxon>Bacillati</taxon>
        <taxon>Actinomycetota</taxon>
        <taxon>Actinomycetes</taxon>
        <taxon>Propionibacteriales</taxon>
        <taxon>Nocardioidaceae</taxon>
        <taxon>Nocardioides</taxon>
    </lineage>
</organism>
<feature type="domain" description="Histidine kinase" evidence="9">
    <location>
        <begin position="429"/>
        <end position="654"/>
    </location>
</feature>
<feature type="domain" description="PAC" evidence="12">
    <location>
        <begin position="214"/>
        <end position="266"/>
    </location>
</feature>
<dbReference type="InterPro" id="IPR003661">
    <property type="entry name" value="HisK_dim/P_dom"/>
</dbReference>
<dbReference type="Pfam" id="PF08447">
    <property type="entry name" value="PAS_3"/>
    <property type="match status" value="1"/>
</dbReference>
<keyword evidence="15" id="KW-1185">Reference proteome</keyword>
<dbReference type="PROSITE" id="PS50894">
    <property type="entry name" value="HPT"/>
    <property type="match status" value="1"/>
</dbReference>
<dbReference type="InterPro" id="IPR000014">
    <property type="entry name" value="PAS"/>
</dbReference>